<sequence>MRTRIGFCLAAYLSLAGCTALDVLADPEKAARRAAQDVAQEAASQAMAEVSAQMAQAVADAILARFQPEVMSWLGQVALHNPTMNLAQADDDYRAGEYTEWEWLDADGEPAGVWMRRAYLGETDEGQWWQLRWGDPEGSDEMIMESLLDPEIGQTRRMLLKPGKDEAVQEVSLEESQAQGPRRLDADALAEQARESHETIAVPAGRFDTRRLALGEDGEGFQTWWLNDSVPGQVVQFQWQDPEGEEATLQLRDYGSGASTELRDR</sequence>
<dbReference type="EMBL" id="JALJYF010000002">
    <property type="protein sequence ID" value="MCP1728432.1"/>
    <property type="molecule type" value="Genomic_DNA"/>
</dbReference>
<protein>
    <recommendedName>
        <fullName evidence="5">Lipoprotein</fullName>
    </recommendedName>
</protein>
<name>A0ABT1GAV0_9GAMM</name>
<evidence type="ECO:0000256" key="2">
    <source>
        <dbReference type="SAM" id="SignalP"/>
    </source>
</evidence>
<evidence type="ECO:0008006" key="5">
    <source>
        <dbReference type="Google" id="ProtNLM"/>
    </source>
</evidence>
<reference evidence="3 4" key="1">
    <citation type="submission" date="2022-03" db="EMBL/GenBank/DDBJ databases">
        <title>Genomic Encyclopedia of Type Strains, Phase III (KMG-III): the genomes of soil and plant-associated and newly described type strains.</title>
        <authorList>
            <person name="Whitman W."/>
        </authorList>
    </citation>
    <scope>NUCLEOTIDE SEQUENCE [LARGE SCALE GENOMIC DNA]</scope>
    <source>
        <strain evidence="3 4">BSker1</strain>
    </source>
</reference>
<evidence type="ECO:0000313" key="4">
    <source>
        <dbReference type="Proteomes" id="UP001523550"/>
    </source>
</evidence>
<feature type="chain" id="PRO_5047410922" description="Lipoprotein" evidence="2">
    <location>
        <begin position="26"/>
        <end position="265"/>
    </location>
</feature>
<accession>A0ABT1GAV0</accession>
<dbReference type="PROSITE" id="PS51257">
    <property type="entry name" value="PROKAR_LIPOPROTEIN"/>
    <property type="match status" value="1"/>
</dbReference>
<dbReference type="Proteomes" id="UP001523550">
    <property type="component" value="Unassembled WGS sequence"/>
</dbReference>
<comment type="caution">
    <text evidence="3">The sequence shown here is derived from an EMBL/GenBank/DDBJ whole genome shotgun (WGS) entry which is preliminary data.</text>
</comment>
<dbReference type="RefSeq" id="WP_253450564.1">
    <property type="nucleotide sequence ID" value="NZ_JALJYF010000002.1"/>
</dbReference>
<evidence type="ECO:0000256" key="1">
    <source>
        <dbReference type="SAM" id="MobiDB-lite"/>
    </source>
</evidence>
<evidence type="ECO:0000313" key="3">
    <source>
        <dbReference type="EMBL" id="MCP1728432.1"/>
    </source>
</evidence>
<organism evidence="3 4">
    <name type="scientific">Natronospira proteinivora</name>
    <dbReference type="NCBI Taxonomy" id="1807133"/>
    <lineage>
        <taxon>Bacteria</taxon>
        <taxon>Pseudomonadati</taxon>
        <taxon>Pseudomonadota</taxon>
        <taxon>Gammaproteobacteria</taxon>
        <taxon>Natronospirales</taxon>
        <taxon>Natronospiraceae</taxon>
        <taxon>Natronospira</taxon>
    </lineage>
</organism>
<keyword evidence="2" id="KW-0732">Signal</keyword>
<proteinExistence type="predicted"/>
<gene>
    <name evidence="3" type="ORF">J2T60_002432</name>
</gene>
<keyword evidence="4" id="KW-1185">Reference proteome</keyword>
<feature type="region of interest" description="Disordered" evidence="1">
    <location>
        <begin position="246"/>
        <end position="265"/>
    </location>
</feature>
<feature type="signal peptide" evidence="2">
    <location>
        <begin position="1"/>
        <end position="25"/>
    </location>
</feature>